<gene>
    <name evidence="2" type="ORF">A0U93_06915</name>
</gene>
<protein>
    <recommendedName>
        <fullName evidence="4">DUF2501 domain-containing protein</fullName>
    </recommendedName>
</protein>
<feature type="signal peptide" evidence="1">
    <location>
        <begin position="1"/>
        <end position="20"/>
    </location>
</feature>
<evidence type="ECO:0000313" key="3">
    <source>
        <dbReference type="Proteomes" id="UP000188604"/>
    </source>
</evidence>
<dbReference type="EMBL" id="CP014691">
    <property type="protein sequence ID" value="AQS87706.1"/>
    <property type="molecule type" value="Genomic_DNA"/>
</dbReference>
<feature type="chain" id="PRO_5012459799" description="DUF2501 domain-containing protein" evidence="1">
    <location>
        <begin position="21"/>
        <end position="149"/>
    </location>
</feature>
<sequence>MSSMLAGAAIAVAVTLAGCASNGAGTMSSPLTQAAMTSAAQSSAQNALGGMIGNMGVGSLNQTSAGNVAGVLNYCLSNNLATTTPTATSALGKLQTQPGVAGTPDFQSGSQGQLMTGMSNPISVSSLTDPLKQRVCNMVISRAQSLVGL</sequence>
<dbReference type="Pfam" id="PF10696">
    <property type="entry name" value="DUF2501"/>
    <property type="match status" value="1"/>
</dbReference>
<keyword evidence="1" id="KW-0732">Signal</keyword>
<dbReference type="STRING" id="320497.A0U93_06915"/>
<evidence type="ECO:0000256" key="1">
    <source>
        <dbReference type="SAM" id="SignalP"/>
    </source>
</evidence>
<organism evidence="2 3">
    <name type="scientific">Neoasaia chiangmaiensis</name>
    <dbReference type="NCBI Taxonomy" id="320497"/>
    <lineage>
        <taxon>Bacteria</taxon>
        <taxon>Pseudomonadati</taxon>
        <taxon>Pseudomonadota</taxon>
        <taxon>Alphaproteobacteria</taxon>
        <taxon>Acetobacterales</taxon>
        <taxon>Acetobacteraceae</taxon>
        <taxon>Neoasaia</taxon>
    </lineage>
</organism>
<evidence type="ECO:0008006" key="4">
    <source>
        <dbReference type="Google" id="ProtNLM"/>
    </source>
</evidence>
<dbReference type="InterPro" id="IPR019637">
    <property type="entry name" value="DUF2501"/>
</dbReference>
<dbReference type="KEGG" id="nch:A0U93_06915"/>
<proteinExistence type="predicted"/>
<name>A0A1U9KPG9_9PROT</name>
<dbReference type="AlphaFoldDB" id="A0A1U9KPG9"/>
<keyword evidence="3" id="KW-1185">Reference proteome</keyword>
<reference evidence="2 3" key="1">
    <citation type="submission" date="2016-03" db="EMBL/GenBank/DDBJ databases">
        <title>Acetic acid bacteria sequencing.</title>
        <authorList>
            <person name="Brandt J."/>
            <person name="Jakob F."/>
            <person name="Vogel R.F."/>
        </authorList>
    </citation>
    <scope>NUCLEOTIDE SEQUENCE [LARGE SCALE GENOMIC DNA]</scope>
    <source>
        <strain evidence="2 3">NBRC 101099</strain>
    </source>
</reference>
<evidence type="ECO:0000313" key="2">
    <source>
        <dbReference type="EMBL" id="AQS87706.1"/>
    </source>
</evidence>
<accession>A0A1U9KPG9</accession>
<dbReference type="Proteomes" id="UP000188604">
    <property type="component" value="Chromosome"/>
</dbReference>